<evidence type="ECO:0000256" key="1">
    <source>
        <dbReference type="SAM" id="MobiDB-lite"/>
    </source>
</evidence>
<organism evidence="2 3">
    <name type="scientific">Molossus molossus</name>
    <name type="common">Pallas' mastiff bat</name>
    <name type="synonym">Vespertilio molossus</name>
    <dbReference type="NCBI Taxonomy" id="27622"/>
    <lineage>
        <taxon>Eukaryota</taxon>
        <taxon>Metazoa</taxon>
        <taxon>Chordata</taxon>
        <taxon>Craniata</taxon>
        <taxon>Vertebrata</taxon>
        <taxon>Euteleostomi</taxon>
        <taxon>Mammalia</taxon>
        <taxon>Eutheria</taxon>
        <taxon>Laurasiatheria</taxon>
        <taxon>Chiroptera</taxon>
        <taxon>Yangochiroptera</taxon>
        <taxon>Molossidae</taxon>
        <taxon>Molossus</taxon>
    </lineage>
</organism>
<dbReference type="InParanoid" id="A0A7J8JWF7"/>
<keyword evidence="3" id="KW-1185">Reference proteome</keyword>
<reference evidence="2 3" key="1">
    <citation type="journal article" date="2020" name="Nature">
        <title>Six reference-quality genomes reveal evolution of bat adaptations.</title>
        <authorList>
            <person name="Jebb D."/>
            <person name="Huang Z."/>
            <person name="Pippel M."/>
            <person name="Hughes G.M."/>
            <person name="Lavrichenko K."/>
            <person name="Devanna P."/>
            <person name="Winkler S."/>
            <person name="Jermiin L.S."/>
            <person name="Skirmuntt E.C."/>
            <person name="Katzourakis A."/>
            <person name="Burkitt-Gray L."/>
            <person name="Ray D.A."/>
            <person name="Sullivan K.A.M."/>
            <person name="Roscito J.G."/>
            <person name="Kirilenko B.M."/>
            <person name="Davalos L.M."/>
            <person name="Corthals A.P."/>
            <person name="Power M.L."/>
            <person name="Jones G."/>
            <person name="Ransome R.D."/>
            <person name="Dechmann D.K.N."/>
            <person name="Locatelli A.G."/>
            <person name="Puechmaille S.J."/>
            <person name="Fedrigo O."/>
            <person name="Jarvis E.D."/>
            <person name="Hiller M."/>
            <person name="Vernes S.C."/>
            <person name="Myers E.W."/>
            <person name="Teeling E.C."/>
        </authorList>
    </citation>
    <scope>NUCLEOTIDE SEQUENCE [LARGE SCALE GENOMIC DNA]</scope>
    <source>
        <strain evidence="2">MMolMol1</strain>
        <tissue evidence="2">Muscle</tissue>
    </source>
</reference>
<dbReference type="AlphaFoldDB" id="A0A7J8JWF7"/>
<gene>
    <name evidence="2" type="ORF">HJG59_007880</name>
</gene>
<protein>
    <submittedName>
        <fullName evidence="2">Uncharacterized protein</fullName>
    </submittedName>
</protein>
<evidence type="ECO:0000313" key="2">
    <source>
        <dbReference type="EMBL" id="KAF6500841.1"/>
    </source>
</evidence>
<dbReference type="EMBL" id="JACASF010000001">
    <property type="protein sequence ID" value="KAF6500841.1"/>
    <property type="molecule type" value="Genomic_DNA"/>
</dbReference>
<feature type="compositionally biased region" description="Basic residues" evidence="1">
    <location>
        <begin position="88"/>
        <end position="109"/>
    </location>
</feature>
<comment type="caution">
    <text evidence="2">The sequence shown here is derived from an EMBL/GenBank/DDBJ whole genome shotgun (WGS) entry which is preliminary data.</text>
</comment>
<proteinExistence type="predicted"/>
<name>A0A7J8JWF7_MOLMO</name>
<dbReference type="Proteomes" id="UP000550707">
    <property type="component" value="Unassembled WGS sequence"/>
</dbReference>
<accession>A0A7J8JWF7</accession>
<evidence type="ECO:0000313" key="3">
    <source>
        <dbReference type="Proteomes" id="UP000550707"/>
    </source>
</evidence>
<sequence>MHLNVRTSHAPSAILAESKRRTSANGLVSIKILQHCHCPQVQRRIPNGTTHPFFCWVYCGRVHGRWSEGLTNCLIKCSELYFIGRNWRNGKPRNGLKQRNDKTRRHFRKSPMAEECELDGGDHGWRQHSLQEPVPGSGSK</sequence>
<feature type="region of interest" description="Disordered" evidence="1">
    <location>
        <begin position="88"/>
        <end position="140"/>
    </location>
</feature>